<evidence type="ECO:0000313" key="2">
    <source>
        <dbReference type="EMBL" id="KAH9830567.1"/>
    </source>
</evidence>
<evidence type="ECO:0000313" key="3">
    <source>
        <dbReference type="Proteomes" id="UP000814176"/>
    </source>
</evidence>
<keyword evidence="3" id="KW-1185">Reference proteome</keyword>
<dbReference type="Proteomes" id="UP000814176">
    <property type="component" value="Unassembled WGS sequence"/>
</dbReference>
<reference evidence="2 3" key="1">
    <citation type="journal article" date="2021" name="Environ. Microbiol.">
        <title>Gene family expansions and transcriptome signatures uncover fungal adaptations to wood decay.</title>
        <authorList>
            <person name="Hage H."/>
            <person name="Miyauchi S."/>
            <person name="Viragh M."/>
            <person name="Drula E."/>
            <person name="Min B."/>
            <person name="Chaduli D."/>
            <person name="Navarro D."/>
            <person name="Favel A."/>
            <person name="Norest M."/>
            <person name="Lesage-Meessen L."/>
            <person name="Balint B."/>
            <person name="Merenyi Z."/>
            <person name="de Eugenio L."/>
            <person name="Morin E."/>
            <person name="Martinez A.T."/>
            <person name="Baldrian P."/>
            <person name="Stursova M."/>
            <person name="Martinez M.J."/>
            <person name="Novotny C."/>
            <person name="Magnuson J.K."/>
            <person name="Spatafora J.W."/>
            <person name="Maurice S."/>
            <person name="Pangilinan J."/>
            <person name="Andreopoulos W."/>
            <person name="LaButti K."/>
            <person name="Hundley H."/>
            <person name="Na H."/>
            <person name="Kuo A."/>
            <person name="Barry K."/>
            <person name="Lipzen A."/>
            <person name="Henrissat B."/>
            <person name="Riley R."/>
            <person name="Ahrendt S."/>
            <person name="Nagy L.G."/>
            <person name="Grigoriev I.V."/>
            <person name="Martin F."/>
            <person name="Rosso M.N."/>
        </authorList>
    </citation>
    <scope>NUCLEOTIDE SEQUENCE [LARGE SCALE GENOMIC DNA]</scope>
    <source>
        <strain evidence="2 3">CIRM-BRFM 1785</strain>
    </source>
</reference>
<sequence length="282" mass="30051">MPPARSEELQVCLQPTSGPVRHGQLESEASRRTENCALCTVHWQLLHSGVWHALAHRRIAAHMHAGIRSVLSYECGCGFGVSTPVHGSFKLPLSLWLIRDCPPSPSPGPSRASMLQYASVCTSPGGPATRMYMYSPYGTSPVPLPLPRRGAPTPPVHPAQLMNLRVAACAPPNAAHTYASLAVRPHFRVCTASKLSVAWTPLLLGPLGRWAGGWPSCRSEEESTPSVHVRVLLGGCPGPARLGPRARGGRRSSASASASGVRVRVRVPQPVNLDLNASESSI</sequence>
<dbReference type="RefSeq" id="XP_047773862.1">
    <property type="nucleotide sequence ID" value="XM_047918052.1"/>
</dbReference>
<dbReference type="EMBL" id="JADCUA010000030">
    <property type="protein sequence ID" value="KAH9830567.1"/>
    <property type="molecule type" value="Genomic_DNA"/>
</dbReference>
<dbReference type="GeneID" id="71998784"/>
<proteinExistence type="predicted"/>
<evidence type="ECO:0000256" key="1">
    <source>
        <dbReference type="SAM" id="MobiDB-lite"/>
    </source>
</evidence>
<accession>A0ABQ8K1G3</accession>
<name>A0ABQ8K1G3_9APHY</name>
<gene>
    <name evidence="2" type="ORF">C8Q71DRAFT_358771</name>
</gene>
<organism evidence="2 3">
    <name type="scientific">Rhodofomes roseus</name>
    <dbReference type="NCBI Taxonomy" id="34475"/>
    <lineage>
        <taxon>Eukaryota</taxon>
        <taxon>Fungi</taxon>
        <taxon>Dikarya</taxon>
        <taxon>Basidiomycota</taxon>
        <taxon>Agaricomycotina</taxon>
        <taxon>Agaricomycetes</taxon>
        <taxon>Polyporales</taxon>
        <taxon>Rhodofomes</taxon>
    </lineage>
</organism>
<protein>
    <submittedName>
        <fullName evidence="2">Uncharacterized protein</fullName>
    </submittedName>
</protein>
<feature type="region of interest" description="Disordered" evidence="1">
    <location>
        <begin position="240"/>
        <end position="261"/>
    </location>
</feature>
<comment type="caution">
    <text evidence="2">The sequence shown here is derived from an EMBL/GenBank/DDBJ whole genome shotgun (WGS) entry which is preliminary data.</text>
</comment>